<dbReference type="EMBL" id="BAAABZ010000016">
    <property type="protein sequence ID" value="GAA0525555.1"/>
    <property type="molecule type" value="Genomic_DNA"/>
</dbReference>
<proteinExistence type="predicted"/>
<gene>
    <name evidence="2" type="ORF">GCM10010390_30000</name>
</gene>
<reference evidence="2 3" key="1">
    <citation type="journal article" date="2019" name="Int. J. Syst. Evol. Microbiol.">
        <title>The Global Catalogue of Microorganisms (GCM) 10K type strain sequencing project: providing services to taxonomists for standard genome sequencing and annotation.</title>
        <authorList>
            <consortium name="The Broad Institute Genomics Platform"/>
            <consortium name="The Broad Institute Genome Sequencing Center for Infectious Disease"/>
            <person name="Wu L."/>
            <person name="Ma J."/>
        </authorList>
    </citation>
    <scope>NUCLEOTIDE SEQUENCE [LARGE SCALE GENOMIC DNA]</scope>
    <source>
        <strain evidence="2 3">JCM 5052</strain>
    </source>
</reference>
<keyword evidence="3" id="KW-1185">Reference proteome</keyword>
<feature type="compositionally biased region" description="Basic and acidic residues" evidence="1">
    <location>
        <begin position="11"/>
        <end position="47"/>
    </location>
</feature>
<comment type="caution">
    <text evidence="2">The sequence shown here is derived from an EMBL/GenBank/DDBJ whole genome shotgun (WGS) entry which is preliminary data.</text>
</comment>
<feature type="region of interest" description="Disordered" evidence="1">
    <location>
        <begin position="1"/>
        <end position="103"/>
    </location>
</feature>
<accession>A0ABN1CT78</accession>
<organism evidence="2 3">
    <name type="scientific">Streptomyces mordarskii</name>
    <dbReference type="NCBI Taxonomy" id="1226758"/>
    <lineage>
        <taxon>Bacteria</taxon>
        <taxon>Bacillati</taxon>
        <taxon>Actinomycetota</taxon>
        <taxon>Actinomycetes</taxon>
        <taxon>Kitasatosporales</taxon>
        <taxon>Streptomycetaceae</taxon>
        <taxon>Streptomyces</taxon>
    </lineage>
</organism>
<evidence type="ECO:0000256" key="1">
    <source>
        <dbReference type="SAM" id="MobiDB-lite"/>
    </source>
</evidence>
<name>A0ABN1CT78_9ACTN</name>
<evidence type="ECO:0000313" key="3">
    <source>
        <dbReference type="Proteomes" id="UP001501576"/>
    </source>
</evidence>
<sequence length="103" mass="10873">MPLSRAPPVGGRRDAPDRDASDRDASDRDASDRDASDRDASDRDASDRGGGARGGDPRDGGGARSVNRPADRGRRAPRQRRPGDVAPTPMRRHACQGLAAMNG</sequence>
<evidence type="ECO:0000313" key="2">
    <source>
        <dbReference type="EMBL" id="GAA0525555.1"/>
    </source>
</evidence>
<dbReference type="Proteomes" id="UP001501576">
    <property type="component" value="Unassembled WGS sequence"/>
</dbReference>
<dbReference type="RefSeq" id="WP_346159678.1">
    <property type="nucleotide sequence ID" value="NZ_BAAABZ010000016.1"/>
</dbReference>
<protein>
    <submittedName>
        <fullName evidence="2">Uncharacterized protein</fullName>
    </submittedName>
</protein>